<dbReference type="EC" id="3.2.2.4" evidence="2"/>
<protein>
    <recommendedName>
        <fullName evidence="3">AMP nucleosidase</fullName>
        <ecNumber evidence="2">3.2.2.4</ecNumber>
    </recommendedName>
    <alternativeName>
        <fullName evidence="3">AMP nucleosidase</fullName>
    </alternativeName>
</protein>
<keyword evidence="5" id="KW-1185">Reference proteome</keyword>
<dbReference type="AlphaFoldDB" id="A0A5E6M7S6"/>
<dbReference type="PANTHER" id="PTHR43393:SF2">
    <property type="entry name" value="CYTOKININ RIBOSIDE 5'-MONOPHOSPHATE PHOSPHORIBOHYDROLASE"/>
    <property type="match status" value="1"/>
</dbReference>
<evidence type="ECO:0000313" key="4">
    <source>
        <dbReference type="EMBL" id="VVM05610.1"/>
    </source>
</evidence>
<proteinExistence type="predicted"/>
<accession>A0A5E6M7S6</accession>
<comment type="catalytic activity">
    <reaction evidence="1">
        <text>AMP + H2O = D-ribose 5-phosphate + adenine</text>
        <dbReference type="Rhea" id="RHEA:20129"/>
        <dbReference type="ChEBI" id="CHEBI:15377"/>
        <dbReference type="ChEBI" id="CHEBI:16708"/>
        <dbReference type="ChEBI" id="CHEBI:78346"/>
        <dbReference type="ChEBI" id="CHEBI:456215"/>
        <dbReference type="EC" id="3.2.2.4"/>
    </reaction>
</comment>
<dbReference type="RefSeq" id="WP_142659619.1">
    <property type="nucleotide sequence ID" value="NZ_CABFVA020000025.1"/>
</dbReference>
<dbReference type="InterPro" id="IPR052341">
    <property type="entry name" value="LOG_family_nucleotidases"/>
</dbReference>
<dbReference type="Pfam" id="PF03641">
    <property type="entry name" value="Lysine_decarbox"/>
    <property type="match status" value="1"/>
</dbReference>
<dbReference type="InterPro" id="IPR031100">
    <property type="entry name" value="LOG_fam"/>
</dbReference>
<dbReference type="EMBL" id="CABFVA020000025">
    <property type="protein sequence ID" value="VVM05610.1"/>
    <property type="molecule type" value="Genomic_DNA"/>
</dbReference>
<evidence type="ECO:0000256" key="1">
    <source>
        <dbReference type="ARBA" id="ARBA00000274"/>
    </source>
</evidence>
<keyword evidence="4" id="KW-0326">Glycosidase</keyword>
<evidence type="ECO:0000256" key="3">
    <source>
        <dbReference type="ARBA" id="ARBA00031983"/>
    </source>
</evidence>
<dbReference type="Gene3D" id="3.40.50.450">
    <property type="match status" value="1"/>
</dbReference>
<gene>
    <name evidence="4" type="primary">ppnN</name>
    <name evidence="4" type="ORF">MAMT_00693</name>
</gene>
<evidence type="ECO:0000256" key="2">
    <source>
        <dbReference type="ARBA" id="ARBA00011985"/>
    </source>
</evidence>
<dbReference type="OrthoDB" id="9801098at2"/>
<reference evidence="4 5" key="1">
    <citation type="submission" date="2019-09" db="EMBL/GenBank/DDBJ databases">
        <authorList>
            <person name="Cremers G."/>
        </authorList>
    </citation>
    <scope>NUCLEOTIDE SEQUENCE [LARGE SCALE GENOMIC DNA]</scope>
    <source>
        <strain evidence="4">4A</strain>
    </source>
</reference>
<dbReference type="PANTHER" id="PTHR43393">
    <property type="entry name" value="CYTOKININ RIBOSIDE 5'-MONOPHOSPHATE PHOSPHORIBOHYDROLASE"/>
    <property type="match status" value="1"/>
</dbReference>
<sequence length="347" mass="39515">MTEKKSASYSTGEPTLDKKITALLEEAGIGSARREYFEMVATAIRFDRQATTSGDIRMINQAFKEIRYADAIFQPYRGVKKVTIFGSARLAVERPEWRMARRFAEQIAKAGFMVLTGGGDGIMGAAQLGAGKERSFGLNIRLPCEQRPNEVIEGDRKLIFFRYFFTRKLFFVKESHAIALFPGGFGTMDECFEALTLMQTGKAPIVPMVFIDYPGGTYWSAFREFLQKELLSRDLISDQDFHLFTFTDDLEEATQEIERFYYNFHSCRFVGELLALRIHRAPDDSALEAIQRDFADIAVQPGSFFKTSALPAEANEPEILSLPRLCFPFDRRSYGRLRQLIDRLNAL</sequence>
<name>A0A5E6M7S6_9BACT</name>
<dbReference type="GO" id="GO:0008714">
    <property type="term" value="F:AMP nucleosidase activity"/>
    <property type="evidence" value="ECO:0007669"/>
    <property type="project" value="UniProtKB-EC"/>
</dbReference>
<organism evidence="4 5">
    <name type="scientific">Methylacidimicrobium tartarophylax</name>
    <dbReference type="NCBI Taxonomy" id="1041768"/>
    <lineage>
        <taxon>Bacteria</taxon>
        <taxon>Pseudomonadati</taxon>
        <taxon>Verrucomicrobiota</taxon>
        <taxon>Methylacidimicrobium</taxon>
    </lineage>
</organism>
<dbReference type="SUPFAM" id="SSF102405">
    <property type="entry name" value="MCP/YpsA-like"/>
    <property type="match status" value="1"/>
</dbReference>
<keyword evidence="4" id="KW-0378">Hydrolase</keyword>
<dbReference type="Proteomes" id="UP000334923">
    <property type="component" value="Unassembled WGS sequence"/>
</dbReference>
<evidence type="ECO:0000313" key="5">
    <source>
        <dbReference type="Proteomes" id="UP000334923"/>
    </source>
</evidence>
<dbReference type="GO" id="GO:0005829">
    <property type="term" value="C:cytosol"/>
    <property type="evidence" value="ECO:0007669"/>
    <property type="project" value="TreeGrafter"/>
</dbReference>